<evidence type="ECO:0000256" key="9">
    <source>
        <dbReference type="ARBA" id="ARBA00048531"/>
    </source>
</evidence>
<name>A0A2A2IA41_9BACI</name>
<dbReference type="InterPro" id="IPR005860">
    <property type="entry name" value="CobD"/>
</dbReference>
<dbReference type="SUPFAM" id="SSF53383">
    <property type="entry name" value="PLP-dependent transferases"/>
    <property type="match status" value="1"/>
</dbReference>
<keyword evidence="7" id="KW-0456">Lyase</keyword>
<dbReference type="Gene3D" id="3.40.640.10">
    <property type="entry name" value="Type I PLP-dependent aspartate aminotransferase-like (Major domain)"/>
    <property type="match status" value="1"/>
</dbReference>
<feature type="domain" description="Aminotransferase class I/classII large" evidence="10">
    <location>
        <begin position="24"/>
        <end position="346"/>
    </location>
</feature>
<dbReference type="GO" id="GO:0030170">
    <property type="term" value="F:pyridoxal phosphate binding"/>
    <property type="evidence" value="ECO:0007669"/>
    <property type="project" value="InterPro"/>
</dbReference>
<dbReference type="RefSeq" id="WP_095657153.1">
    <property type="nucleotide sequence ID" value="NZ_NPOA01000016.1"/>
</dbReference>
<evidence type="ECO:0000256" key="4">
    <source>
        <dbReference type="ARBA" id="ARBA00012285"/>
    </source>
</evidence>
<evidence type="ECO:0000256" key="1">
    <source>
        <dbReference type="ARBA" id="ARBA00001933"/>
    </source>
</evidence>
<reference evidence="11 12" key="1">
    <citation type="submission" date="2017-08" db="EMBL/GenBank/DDBJ databases">
        <title>Virgibacillus indicus sp. nov. and Virgibacillus profoundi sp. nov, two moderately halophilic bacteria isolated from marine sediment by using the Microfluidic Streak Plate.</title>
        <authorList>
            <person name="Xu B."/>
            <person name="Hu B."/>
            <person name="Wang J."/>
            <person name="Zhu Y."/>
            <person name="Huang L."/>
            <person name="Du W."/>
            <person name="Huang Y."/>
        </authorList>
    </citation>
    <scope>NUCLEOTIDE SEQUENCE [LARGE SCALE GENOMIC DNA]</scope>
    <source>
        <strain evidence="11 12">IO3-P3-H5</strain>
    </source>
</reference>
<dbReference type="OrthoDB" id="9813612at2"/>
<dbReference type="PROSITE" id="PS00105">
    <property type="entry name" value="AA_TRANSFER_CLASS_1"/>
    <property type="match status" value="1"/>
</dbReference>
<keyword evidence="12" id="KW-1185">Reference proteome</keyword>
<gene>
    <name evidence="11" type="ORF">CIL05_19185</name>
</gene>
<dbReference type="AlphaFoldDB" id="A0A2A2IA41"/>
<evidence type="ECO:0000259" key="10">
    <source>
        <dbReference type="Pfam" id="PF00155"/>
    </source>
</evidence>
<dbReference type="GO" id="GO:0009236">
    <property type="term" value="P:cobalamin biosynthetic process"/>
    <property type="evidence" value="ECO:0007669"/>
    <property type="project" value="UniProtKB-UniPathway"/>
</dbReference>
<proteinExistence type="predicted"/>
<evidence type="ECO:0000256" key="6">
    <source>
        <dbReference type="ARBA" id="ARBA00022898"/>
    </source>
</evidence>
<comment type="function">
    <text evidence="2">Decarboxylates L-threonine-O-3-phosphate to yield (R)-1-amino-2-propanol O-2-phosphate, the precursor for the linkage between the nucleotide loop and the corrin ring in cobalamin.</text>
</comment>
<dbReference type="InterPro" id="IPR015422">
    <property type="entry name" value="PyrdxlP-dep_Trfase_small"/>
</dbReference>
<dbReference type="EMBL" id="NPOA01000016">
    <property type="protein sequence ID" value="PAV27990.1"/>
    <property type="molecule type" value="Genomic_DNA"/>
</dbReference>
<dbReference type="PANTHER" id="PTHR42885">
    <property type="entry name" value="HISTIDINOL-PHOSPHATE AMINOTRANSFERASE-RELATED"/>
    <property type="match status" value="1"/>
</dbReference>
<evidence type="ECO:0000256" key="5">
    <source>
        <dbReference type="ARBA" id="ARBA00022573"/>
    </source>
</evidence>
<organism evidence="11 12">
    <name type="scientific">Virgibacillus profundi</name>
    <dbReference type="NCBI Taxonomy" id="2024555"/>
    <lineage>
        <taxon>Bacteria</taxon>
        <taxon>Bacillati</taxon>
        <taxon>Bacillota</taxon>
        <taxon>Bacilli</taxon>
        <taxon>Bacillales</taxon>
        <taxon>Bacillaceae</taxon>
        <taxon>Virgibacillus</taxon>
    </lineage>
</organism>
<dbReference type="Gene3D" id="3.90.1150.10">
    <property type="entry name" value="Aspartate Aminotransferase, domain 1"/>
    <property type="match status" value="1"/>
</dbReference>
<dbReference type="Pfam" id="PF00155">
    <property type="entry name" value="Aminotran_1_2"/>
    <property type="match status" value="1"/>
</dbReference>
<dbReference type="UniPathway" id="UPA00148"/>
<dbReference type="InterPro" id="IPR015421">
    <property type="entry name" value="PyrdxlP-dep_Trfase_major"/>
</dbReference>
<dbReference type="CDD" id="cd00609">
    <property type="entry name" value="AAT_like"/>
    <property type="match status" value="1"/>
</dbReference>
<keyword evidence="6" id="KW-0663">Pyridoxal phosphate</keyword>
<dbReference type="Proteomes" id="UP000218887">
    <property type="component" value="Unassembled WGS sequence"/>
</dbReference>
<evidence type="ECO:0000256" key="7">
    <source>
        <dbReference type="ARBA" id="ARBA00023239"/>
    </source>
</evidence>
<comment type="catalytic activity">
    <reaction evidence="9">
        <text>O-phospho-L-threonine + H(+) = (R)-1-aminopropan-2-yl phosphate + CO2</text>
        <dbReference type="Rhea" id="RHEA:11492"/>
        <dbReference type="ChEBI" id="CHEBI:15378"/>
        <dbReference type="ChEBI" id="CHEBI:16526"/>
        <dbReference type="ChEBI" id="CHEBI:58563"/>
        <dbReference type="ChEBI" id="CHEBI:58675"/>
        <dbReference type="EC" id="4.1.1.81"/>
    </reaction>
</comment>
<dbReference type="InterPro" id="IPR004838">
    <property type="entry name" value="NHTrfase_class1_PyrdxlP-BS"/>
</dbReference>
<dbReference type="PANTHER" id="PTHR42885:SF1">
    <property type="entry name" value="THREONINE-PHOSPHATE DECARBOXYLASE"/>
    <property type="match status" value="1"/>
</dbReference>
<protein>
    <recommendedName>
        <fullName evidence="4">threonine-phosphate decarboxylase</fullName>
        <ecNumber evidence="4">4.1.1.81</ecNumber>
    </recommendedName>
    <alternativeName>
        <fullName evidence="8">L-threonine-O-3-phosphate decarboxylase</fullName>
    </alternativeName>
</protein>
<evidence type="ECO:0000313" key="12">
    <source>
        <dbReference type="Proteomes" id="UP000218887"/>
    </source>
</evidence>
<keyword evidence="5" id="KW-0169">Cobalamin biosynthesis</keyword>
<sequence length="358" mass="41763">MNWPEHGSNPQYIYKEMKISKPKNLIDFSANINPFGPPGILKEKWSELYPEIYDYPDPHTLILKERIAERENVDRSSILIGNGGSEIISLIGRMLAGKNVLLIEPAFSEYEKACNKNGCQIFYHHLKEPEWELDEKEIALKLKGMDAVFLCNPNNPTGIRYPHSTIVKLLKECKQNNSYLIIDEAFYDFLEDYIPIAPLLKDYSNLIILRSMTKMYAIPGLRLGYVLAGKHIIEKLSDDQPHWSVNILAMSAGELCLQDDRFIDNTINFIHTERERLFSFFHREAFVVSESSINFYLLRDPLEKEQMPFFEFLLRRGIVPRHTYNFPGLEGKWLRFAIKGTKENNRLMEVLTEWRQLP</sequence>
<evidence type="ECO:0000256" key="3">
    <source>
        <dbReference type="ARBA" id="ARBA00004953"/>
    </source>
</evidence>
<dbReference type="InterPro" id="IPR004839">
    <property type="entry name" value="Aminotransferase_I/II_large"/>
</dbReference>
<comment type="caution">
    <text evidence="11">The sequence shown here is derived from an EMBL/GenBank/DDBJ whole genome shotgun (WGS) entry which is preliminary data.</text>
</comment>
<dbReference type="InterPro" id="IPR015424">
    <property type="entry name" value="PyrdxlP-dep_Trfase"/>
</dbReference>
<accession>A0A2A2IA41</accession>
<comment type="cofactor">
    <cofactor evidence="1">
        <name>pyridoxal 5'-phosphate</name>
        <dbReference type="ChEBI" id="CHEBI:597326"/>
    </cofactor>
</comment>
<dbReference type="NCBIfam" id="TIGR01140">
    <property type="entry name" value="L_thr_O3P_dcar"/>
    <property type="match status" value="1"/>
</dbReference>
<evidence type="ECO:0000256" key="2">
    <source>
        <dbReference type="ARBA" id="ARBA00003444"/>
    </source>
</evidence>
<evidence type="ECO:0000313" key="11">
    <source>
        <dbReference type="EMBL" id="PAV27990.1"/>
    </source>
</evidence>
<dbReference type="GO" id="GO:0048472">
    <property type="term" value="F:threonine-phosphate decarboxylase activity"/>
    <property type="evidence" value="ECO:0007669"/>
    <property type="project" value="UniProtKB-EC"/>
</dbReference>
<comment type="pathway">
    <text evidence="3">Cofactor biosynthesis; adenosylcobalamin biosynthesis.</text>
</comment>
<dbReference type="EC" id="4.1.1.81" evidence="4"/>
<evidence type="ECO:0000256" key="8">
    <source>
        <dbReference type="ARBA" id="ARBA00029996"/>
    </source>
</evidence>